<dbReference type="GO" id="GO:0005861">
    <property type="term" value="C:troponin complex"/>
    <property type="evidence" value="ECO:0007669"/>
    <property type="project" value="InterPro"/>
</dbReference>
<name>A0A914XGJ5_9BILA</name>
<feature type="compositionally biased region" description="Acidic residues" evidence="3">
    <location>
        <begin position="226"/>
        <end position="238"/>
    </location>
</feature>
<dbReference type="PANTHER" id="PTHR11521:SF1">
    <property type="entry name" value="TROPONIN T, SKELETAL MUSCLE"/>
    <property type="match status" value="1"/>
</dbReference>
<dbReference type="Proteomes" id="UP000887566">
    <property type="component" value="Unplaced"/>
</dbReference>
<evidence type="ECO:0000256" key="1">
    <source>
        <dbReference type="ARBA" id="ARBA00008330"/>
    </source>
</evidence>
<dbReference type="FunFam" id="1.20.5.350:FF:000006">
    <property type="entry name" value="TropoNin T"/>
    <property type="match status" value="1"/>
</dbReference>
<feature type="compositionally biased region" description="Basic and acidic residues" evidence="3">
    <location>
        <begin position="160"/>
        <end position="177"/>
    </location>
</feature>
<evidence type="ECO:0000313" key="4">
    <source>
        <dbReference type="Proteomes" id="UP000887566"/>
    </source>
</evidence>
<evidence type="ECO:0000313" key="5">
    <source>
        <dbReference type="WBParaSite" id="PSAMB.scaffold849size40297.g9148.t2"/>
    </source>
</evidence>
<dbReference type="GO" id="GO:0005523">
    <property type="term" value="F:tropomyosin binding"/>
    <property type="evidence" value="ECO:0007669"/>
    <property type="project" value="TreeGrafter"/>
</dbReference>
<dbReference type="GO" id="GO:0006937">
    <property type="term" value="P:regulation of muscle contraction"/>
    <property type="evidence" value="ECO:0007669"/>
    <property type="project" value="InterPro"/>
</dbReference>
<protein>
    <submittedName>
        <fullName evidence="5">Uncharacterized protein</fullName>
    </submittedName>
</protein>
<evidence type="ECO:0000256" key="2">
    <source>
        <dbReference type="SAM" id="Coils"/>
    </source>
</evidence>
<dbReference type="AlphaFoldDB" id="A0A914XGJ5"/>
<reference evidence="5" key="1">
    <citation type="submission" date="2022-11" db="UniProtKB">
        <authorList>
            <consortium name="WormBaseParasite"/>
        </authorList>
    </citation>
    <scope>IDENTIFICATION</scope>
</reference>
<dbReference type="InterPro" id="IPR038077">
    <property type="entry name" value="Troponin_sf"/>
</dbReference>
<dbReference type="SUPFAM" id="SSF90250">
    <property type="entry name" value="Troponin coil-coiled subunits"/>
    <property type="match status" value="1"/>
</dbReference>
<dbReference type="GO" id="GO:0045214">
    <property type="term" value="P:sarcomere organization"/>
    <property type="evidence" value="ECO:0007669"/>
    <property type="project" value="TreeGrafter"/>
</dbReference>
<dbReference type="PANTHER" id="PTHR11521">
    <property type="entry name" value="TROPONIN T"/>
    <property type="match status" value="1"/>
</dbReference>
<evidence type="ECO:0000256" key="3">
    <source>
        <dbReference type="SAM" id="MobiDB-lite"/>
    </source>
</evidence>
<dbReference type="InterPro" id="IPR027707">
    <property type="entry name" value="TNNT"/>
</dbReference>
<dbReference type="Gene3D" id="1.20.5.350">
    <property type="match status" value="1"/>
</dbReference>
<dbReference type="InterPro" id="IPR001978">
    <property type="entry name" value="Troponin"/>
</dbReference>
<feature type="region of interest" description="Disordered" evidence="3">
    <location>
        <begin position="489"/>
        <end position="572"/>
    </location>
</feature>
<feature type="region of interest" description="Disordered" evidence="3">
    <location>
        <begin position="813"/>
        <end position="862"/>
    </location>
</feature>
<feature type="region of interest" description="Disordered" evidence="3">
    <location>
        <begin position="611"/>
        <end position="649"/>
    </location>
</feature>
<feature type="compositionally biased region" description="Low complexity" evidence="3">
    <location>
        <begin position="553"/>
        <end position="562"/>
    </location>
</feature>
<accession>A0A914XGJ5</accession>
<keyword evidence="4" id="KW-1185">Reference proteome</keyword>
<dbReference type="WBParaSite" id="PSAMB.scaffold849size40297.g9148.t2">
    <property type="protein sequence ID" value="PSAMB.scaffold849size40297.g9148.t2"/>
    <property type="gene ID" value="PSAMB.scaffold849size40297.g9148"/>
</dbReference>
<feature type="region of interest" description="Disordered" evidence="3">
    <location>
        <begin position="681"/>
        <end position="704"/>
    </location>
</feature>
<comment type="similarity">
    <text evidence="1">Belongs to the troponin T family.</text>
</comment>
<sequence>MSTYRRSSSHTSPSLTTSLLEYRRKRSLDCAEPLSFREYGTGARSDASTLGSYRRSSELYRQSSLDRSSASSSSLYSSPDSSRFAPESTTYRRKVSEPFATGSSSAAGANQNLNDDDQQQFLRRLLEAHSRVDELLKGRGLKSDDERKYFRWREAPEPTYIEPEKPRRPPLVRHDRSLSATSDQDSGLSLDGDSDSTDPVSDSSDPPTCPTPRLTAIRERSLSVDSDNDAGDDETVEQSEDILAIEDSVDAVFCAPDRSAGAVAILPVHDLIEASASATFRLPTPKKKTGVRLSHDSSALSPSCFMLPPPPIPTPVIVAATAQFRRRKVARCSAEISVQHVSFCSVKKTISFEEKTVRVHLRLTQRAPTQASTSIVLQMNSQTVRVALTVAEPRKRSAAHNSVRPSLRKTVPAHARPKPLPMPVKVPLPFLSPTRVDPSTPKWQFAERFANPLAEARRALRFTPFNHCVSNILNVYYVTEALRLEHSAKSFKSPRKPDKTKIQAKEPVQPGSDCRVVSLTNRSGPQKKTKSSAKNEAARRRSGTPAGRRTRQSSTSNESSSEIPVTFAKRDIPKPRFIMRQRSPPLRQGPPVVHIDTIEIPKAVFVRRKSPCRRPTAPPVAQKAGNGRMTLKPLNTHPPAHKSRKSPIPSAREIACKKTYAQWLPRAFSGPFGVSLKPVDKEAHKRRRPTRRVTSSGQNGQKRPWVPKWHRLQQTKGDKFGNIVQAKQEMGMTKEQQEEAKQAFLAALERGMQTDPSGMQAADLKEKIKNLHQRICKLEADKYDLEKRHERQEYDLKELNERQRQIARNNALKKGLDPEEASSSKHPPKLPVASKYDRQIDRRSYGDRPKVSVASKYDRQTDRRNFTERRAMFENKHAYPCFPNIPPPPVILEKTILPFTKRDVYGDEMEEEVAEEDEEE</sequence>
<feature type="coiled-coil region" evidence="2">
    <location>
        <begin position="782"/>
        <end position="809"/>
    </location>
</feature>
<organism evidence="4 5">
    <name type="scientific">Plectus sambesii</name>
    <dbReference type="NCBI Taxonomy" id="2011161"/>
    <lineage>
        <taxon>Eukaryota</taxon>
        <taxon>Metazoa</taxon>
        <taxon>Ecdysozoa</taxon>
        <taxon>Nematoda</taxon>
        <taxon>Chromadorea</taxon>
        <taxon>Plectida</taxon>
        <taxon>Plectina</taxon>
        <taxon>Plectoidea</taxon>
        <taxon>Plectidae</taxon>
        <taxon>Plectus</taxon>
    </lineage>
</organism>
<feature type="compositionally biased region" description="Low complexity" evidence="3">
    <location>
        <begin position="63"/>
        <end position="83"/>
    </location>
</feature>
<proteinExistence type="inferred from homology"/>
<feature type="region of interest" description="Disordered" evidence="3">
    <location>
        <begin position="41"/>
        <end position="113"/>
    </location>
</feature>
<feature type="compositionally biased region" description="Polar residues" evidence="3">
    <location>
        <begin position="692"/>
        <end position="701"/>
    </location>
</feature>
<feature type="region of interest" description="Disordered" evidence="3">
    <location>
        <begin position="160"/>
        <end position="238"/>
    </location>
</feature>
<feature type="compositionally biased region" description="Basic and acidic residues" evidence="3">
    <location>
        <begin position="835"/>
        <end position="862"/>
    </location>
</feature>
<dbReference type="Pfam" id="PF00992">
    <property type="entry name" value="Troponin"/>
    <property type="match status" value="1"/>
</dbReference>
<feature type="compositionally biased region" description="Low complexity" evidence="3">
    <location>
        <begin position="181"/>
        <end position="206"/>
    </location>
</feature>
<feature type="compositionally biased region" description="Basic and acidic residues" evidence="3">
    <location>
        <begin position="495"/>
        <end position="504"/>
    </location>
</feature>
<keyword evidence="2" id="KW-0175">Coiled coil</keyword>
<dbReference type="GO" id="GO:0006936">
    <property type="term" value="P:muscle contraction"/>
    <property type="evidence" value="ECO:0007669"/>
    <property type="project" value="TreeGrafter"/>
</dbReference>